<reference evidence="1 2" key="1">
    <citation type="submission" date="2020-07" db="EMBL/GenBank/DDBJ databases">
        <title>Sequencing the genomes of 1000 actinobacteria strains.</title>
        <authorList>
            <person name="Klenk H.-P."/>
        </authorList>
    </citation>
    <scope>NUCLEOTIDE SEQUENCE [LARGE SCALE GENOMIC DNA]</scope>
    <source>
        <strain evidence="1 2">DSM 45927</strain>
    </source>
</reference>
<name>A0A853BRA8_9ACTN</name>
<comment type="caution">
    <text evidence="1">The sequence shown here is derived from an EMBL/GenBank/DDBJ whole genome shotgun (WGS) entry which is preliminary data.</text>
</comment>
<evidence type="ECO:0000313" key="1">
    <source>
        <dbReference type="EMBL" id="NYI98269.1"/>
    </source>
</evidence>
<dbReference type="AlphaFoldDB" id="A0A853BRA8"/>
<sequence>MPEDLLNAWRYAVMQLWLVPEGDPTHIGLGGRSLSGPCLDSDKRPVWLRVAALSKAGRKAFEGVHLADALLPATVPRPALVSEYAWGSDPGFIAHVWERMRGSVISTTPDLAGPVGLSPQWWADLRAALDTVHTVSLPPRRQVLTQAYVGRIARFIPEVAEAGVDLTVKKWEASHGDLHWANLGDPLEFLDWEGWGWAPVGYDAATLLTYALPQGEAATEVRTSFADVLASEEGRLAQLVSAAEVIQAAERDELHARLAPYARKSARDLLTSTPQ</sequence>
<dbReference type="Proteomes" id="UP000575985">
    <property type="component" value="Unassembled WGS sequence"/>
</dbReference>
<organism evidence="1 2">
    <name type="scientific">Streptomonospora nanhaiensis</name>
    <dbReference type="NCBI Taxonomy" id="1323731"/>
    <lineage>
        <taxon>Bacteria</taxon>
        <taxon>Bacillati</taxon>
        <taxon>Actinomycetota</taxon>
        <taxon>Actinomycetes</taxon>
        <taxon>Streptosporangiales</taxon>
        <taxon>Nocardiopsidaceae</taxon>
        <taxon>Streptomonospora</taxon>
    </lineage>
</organism>
<evidence type="ECO:0000313" key="2">
    <source>
        <dbReference type="Proteomes" id="UP000575985"/>
    </source>
</evidence>
<evidence type="ECO:0008006" key="3">
    <source>
        <dbReference type="Google" id="ProtNLM"/>
    </source>
</evidence>
<protein>
    <recommendedName>
        <fullName evidence="3">Aminoglycoside phosphotransferase</fullName>
    </recommendedName>
</protein>
<dbReference type="EMBL" id="JACCFO010000001">
    <property type="protein sequence ID" value="NYI98269.1"/>
    <property type="molecule type" value="Genomic_DNA"/>
</dbReference>
<dbReference type="SUPFAM" id="SSF56112">
    <property type="entry name" value="Protein kinase-like (PK-like)"/>
    <property type="match status" value="1"/>
</dbReference>
<gene>
    <name evidence="1" type="ORF">HNR12_004546</name>
</gene>
<dbReference type="RefSeq" id="WP_246425153.1">
    <property type="nucleotide sequence ID" value="NZ_JACCFO010000001.1"/>
</dbReference>
<proteinExistence type="predicted"/>
<accession>A0A853BRA8</accession>
<dbReference type="InterPro" id="IPR011009">
    <property type="entry name" value="Kinase-like_dom_sf"/>
</dbReference>
<keyword evidence="2" id="KW-1185">Reference proteome</keyword>